<feature type="transmembrane region" description="Helical" evidence="12">
    <location>
        <begin position="1130"/>
        <end position="1152"/>
    </location>
</feature>
<dbReference type="PANTHER" id="PTHR10766:SF110">
    <property type="entry name" value="TRANSMEMBRANE 9 SUPERFAMILY MEMBER 8-RELATED"/>
    <property type="match status" value="1"/>
</dbReference>
<evidence type="ECO:0000313" key="14">
    <source>
        <dbReference type="EMBL" id="CAI0376724.1"/>
    </source>
</evidence>
<feature type="compositionally biased region" description="Low complexity" evidence="11">
    <location>
        <begin position="675"/>
        <end position="689"/>
    </location>
</feature>
<dbReference type="GO" id="GO:0008270">
    <property type="term" value="F:zinc ion binding"/>
    <property type="evidence" value="ECO:0007669"/>
    <property type="project" value="UniProtKB-KW"/>
</dbReference>
<keyword evidence="10" id="KW-0862">Zinc</keyword>
<feature type="transmembrane region" description="Helical" evidence="12">
    <location>
        <begin position="1267"/>
        <end position="1287"/>
    </location>
</feature>
<dbReference type="InterPro" id="IPR004240">
    <property type="entry name" value="EMP70"/>
</dbReference>
<feature type="transmembrane region" description="Helical" evidence="12">
    <location>
        <begin position="12"/>
        <end position="31"/>
    </location>
</feature>
<feature type="transmembrane region" description="Helical" evidence="12">
    <location>
        <begin position="1353"/>
        <end position="1377"/>
    </location>
</feature>
<dbReference type="InterPro" id="IPR025836">
    <property type="entry name" value="Zn_knuckle_CX2CX4HX4C"/>
</dbReference>
<dbReference type="EMBL" id="CAMGYJ010000002">
    <property type="protein sequence ID" value="CAI0376724.1"/>
    <property type="molecule type" value="Genomic_DNA"/>
</dbReference>
<keyword evidence="7 12" id="KW-1133">Transmembrane helix</keyword>
<keyword evidence="10" id="KW-0863">Zinc-finger</keyword>
<evidence type="ECO:0000256" key="9">
    <source>
        <dbReference type="ARBA" id="ARBA00023136"/>
    </source>
</evidence>
<protein>
    <recommendedName>
        <fullName evidence="13">CCHC-type domain-containing protein</fullName>
    </recommendedName>
</protein>
<evidence type="ECO:0000313" key="15">
    <source>
        <dbReference type="Proteomes" id="UP001154282"/>
    </source>
</evidence>
<dbReference type="GO" id="GO:0010008">
    <property type="term" value="C:endosome membrane"/>
    <property type="evidence" value="ECO:0007669"/>
    <property type="project" value="UniProtKB-SubCell"/>
</dbReference>
<evidence type="ECO:0000259" key="13">
    <source>
        <dbReference type="PROSITE" id="PS50158"/>
    </source>
</evidence>
<dbReference type="GO" id="GO:0003676">
    <property type="term" value="F:nucleic acid binding"/>
    <property type="evidence" value="ECO:0007669"/>
    <property type="project" value="InterPro"/>
</dbReference>
<dbReference type="PANTHER" id="PTHR10766">
    <property type="entry name" value="TRANSMEMBRANE 9 SUPERFAMILY PROTEIN"/>
    <property type="match status" value="1"/>
</dbReference>
<proteinExistence type="inferred from homology"/>
<evidence type="ECO:0000256" key="11">
    <source>
        <dbReference type="SAM" id="MobiDB-lite"/>
    </source>
</evidence>
<evidence type="ECO:0000256" key="6">
    <source>
        <dbReference type="ARBA" id="ARBA00022753"/>
    </source>
</evidence>
<keyword evidence="8" id="KW-0333">Golgi apparatus</keyword>
<dbReference type="CDD" id="cd06174">
    <property type="entry name" value="MFS"/>
    <property type="match status" value="1"/>
</dbReference>
<comment type="similarity">
    <text evidence="3">Belongs to the nonaspanin (TM9SF) (TC 9.A.2) family.</text>
</comment>
<sequence>MRDALASLLESLRWLGGLVLTFFSSLFLFSWKNQRGGCIWLTQVLLVDSVRGHGKTRQVRRRCGRQPMVPISLYGVGRCPARLKRKRSRPWHEDRGPSHVHVGFHVNPNPAKKSRHVWLREWRFRLPSSVDLVGEISLLSTAEWCSNIPASKDLVGVNSLLAMVREPLIDINNNGKRRDVQVGEGGRDFAAEAAEIRTLRITQPFSSPTRPAGELAGTPIGKGKRGVSPQPRIIGICRDWANQLGLDFPRISEILDWGRYISSQRDYPSRAASFLYIPNPSQTPTPNCTVTLRSGLQWDLGDLFIILSQTPISSSYRLCGRPATIEAPVLWPSLRTCSGNWLPPNESSFIPSCLALSRIYSSWRYPDPDVLVSATSGGVSLAANPIRLSCCQELQIMAHVSDDQVVQFSLEEVQSTRFRASRTLLGRLFTNDHVTTMELRGGLLDAWKIRGQLKVMKTKQGLFEIIMPNEEAKQWALSINPWIIKDQLLTLRQWSPVISKGVFEEMARAPFRVQLWGVQEDLCTKLFGQKLIAATMGKVLDSGIFACKDSGERFIKVNTIIDFSKPLRSQLMVVCEEVDSFWVSLKYEFLPNFCFRCGRVGHARRDCSYDPPNGKERFGPHMITKQVGRKIYDEEGADPLPGGPRRSVWVNRQHHNNIKADRGEVGPGMKNVPQAEPSSAAAGEAPLAAKLTVNKGKSKERSPTRRGSPGRVILHRHPKVRIGKTRPKLTRAKEDGPQLDPSTHPRHASPQTNPPACMEAEAGSEEDQFVRIQAETRRRRLLLDADSDDDMLDVPGVQAGDEMLRAENPSPPMEADNAQGKGKPRHTNNPRGKVDGSEVPHRKVKAASGLKKEKPSVEMDDVGLPVGVGDVPRKNRKPRRSKSQPLANEGAGVVPRSISVAVGIEDKGAVPRPQAATVIGEVKPRVGVARGGRKLRKAHGDVAGSSLGTGDSSQAVKEGMGRDSDVLGDVGHPCHLGTRDSSQAVKEGMGRDSDVLGEVGHPCHLPAGGIRSSPLLADSKEEKYFIHNHLAFTVKFHRDLQTDSARIVGFEVKPYSIKHEYEGKWAEDKTRLTTCDPHTKRTVINSNTPQEVDDKKEIVFTYDVEFQESDVKWASRWDAYLLMSDDQIHWFSIVNSLMIVLFLSGMVAMIMLRTLYRDISKYNELETQEEAQEETGWKLVHGDVFRPPMNSELLCVYVGTGVQFFCMIVVTMLFAILGFLSPSNRGGLMTAMLLLWVFMGLFAGYASSRLYKLFKGGEWKKIALRTAIMFPGIISAIFFVLNALIWGQKSSGAVPFGTMFALVFLWFGISVPLVFVGSYFGFKKPALEDPVKTNKIPRQIPEQAWYMNPAFSILIGGILPFGAVFIELFFILTSIWLNQFYYIFGFLFLVFIILIITCAEITVVLCYFQLCSEDYLWWWRSYLTSGSSAVYLFLYATFYFFTKLEITKLVSGVLYFGYMLIASYAFFVLTGTIGFYACFWFTRLIYSSVKID</sequence>
<name>A0AAV0GUS2_9ROSI</name>
<feature type="region of interest" description="Disordered" evidence="11">
    <location>
        <begin position="803"/>
        <end position="891"/>
    </location>
</feature>
<dbReference type="Pfam" id="PF14111">
    <property type="entry name" value="DUF4283"/>
    <property type="match status" value="1"/>
</dbReference>
<dbReference type="Pfam" id="PF02990">
    <property type="entry name" value="EMP70"/>
    <property type="match status" value="1"/>
</dbReference>
<dbReference type="Pfam" id="PF14392">
    <property type="entry name" value="zf-CCHC_4"/>
    <property type="match status" value="1"/>
</dbReference>
<keyword evidence="6" id="KW-0967">Endosome</keyword>
<evidence type="ECO:0000256" key="7">
    <source>
        <dbReference type="ARBA" id="ARBA00022989"/>
    </source>
</evidence>
<evidence type="ECO:0000256" key="8">
    <source>
        <dbReference type="ARBA" id="ARBA00023034"/>
    </source>
</evidence>
<comment type="subcellular location">
    <subcellularLocation>
        <location evidence="1">Endosome membrane</location>
        <topology evidence="1">Multi-pass membrane protein</topology>
    </subcellularLocation>
    <subcellularLocation>
        <location evidence="2">Golgi apparatus membrane</location>
        <topology evidence="2">Multi-pass membrane protein</topology>
    </subcellularLocation>
</comment>
<accession>A0AAV0GUS2</accession>
<feature type="transmembrane region" description="Helical" evidence="12">
    <location>
        <begin position="1453"/>
        <end position="1481"/>
    </location>
</feature>
<evidence type="ECO:0000256" key="2">
    <source>
        <dbReference type="ARBA" id="ARBA00004653"/>
    </source>
</evidence>
<dbReference type="SUPFAM" id="SSF103473">
    <property type="entry name" value="MFS general substrate transporter"/>
    <property type="match status" value="1"/>
</dbReference>
<feature type="region of interest" description="Disordered" evidence="11">
    <location>
        <begin position="970"/>
        <end position="998"/>
    </location>
</feature>
<dbReference type="GO" id="GO:0072657">
    <property type="term" value="P:protein localization to membrane"/>
    <property type="evidence" value="ECO:0007669"/>
    <property type="project" value="TreeGrafter"/>
</dbReference>
<evidence type="ECO:0000256" key="12">
    <source>
        <dbReference type="SAM" id="Phobius"/>
    </source>
</evidence>
<gene>
    <name evidence="14" type="ORF">LITE_LOCUS1152</name>
</gene>
<dbReference type="GO" id="GO:0000139">
    <property type="term" value="C:Golgi membrane"/>
    <property type="evidence" value="ECO:0007669"/>
    <property type="project" value="UniProtKB-SubCell"/>
</dbReference>
<feature type="region of interest" description="Disordered" evidence="11">
    <location>
        <begin position="656"/>
        <end position="765"/>
    </location>
</feature>
<dbReference type="InterPro" id="IPR001878">
    <property type="entry name" value="Znf_CCHC"/>
</dbReference>
<feature type="transmembrane region" description="Helical" evidence="12">
    <location>
        <begin position="1422"/>
        <end position="1441"/>
    </location>
</feature>
<comment type="caution">
    <text evidence="14">The sequence shown here is derived from an EMBL/GenBank/DDBJ whole genome shotgun (WGS) entry which is preliminary data.</text>
</comment>
<evidence type="ECO:0000256" key="5">
    <source>
        <dbReference type="ARBA" id="ARBA00022729"/>
    </source>
</evidence>
<evidence type="ECO:0000256" key="4">
    <source>
        <dbReference type="ARBA" id="ARBA00022692"/>
    </source>
</evidence>
<keyword evidence="10" id="KW-0479">Metal-binding</keyword>
<feature type="transmembrane region" description="Helical" evidence="12">
    <location>
        <begin position="1299"/>
        <end position="1322"/>
    </location>
</feature>
<feature type="region of interest" description="Disordered" evidence="11">
    <location>
        <begin position="930"/>
        <end position="958"/>
    </location>
</feature>
<feature type="transmembrane region" description="Helical" evidence="12">
    <location>
        <begin position="1383"/>
        <end position="1410"/>
    </location>
</feature>
<keyword evidence="4 12" id="KW-0812">Transmembrane</keyword>
<feature type="transmembrane region" description="Helical" evidence="12">
    <location>
        <begin position="1226"/>
        <end position="1246"/>
    </location>
</feature>
<feature type="compositionally biased region" description="Basic and acidic residues" evidence="11">
    <location>
        <begin position="832"/>
        <end position="841"/>
    </location>
</feature>
<reference evidence="14" key="1">
    <citation type="submission" date="2022-08" db="EMBL/GenBank/DDBJ databases">
        <authorList>
            <person name="Gutierrez-Valencia J."/>
        </authorList>
    </citation>
    <scope>NUCLEOTIDE SEQUENCE</scope>
</reference>
<feature type="compositionally biased region" description="Basic residues" evidence="11">
    <location>
        <begin position="713"/>
        <end position="730"/>
    </location>
</feature>
<dbReference type="Proteomes" id="UP001154282">
    <property type="component" value="Unassembled WGS sequence"/>
</dbReference>
<keyword evidence="9 12" id="KW-0472">Membrane</keyword>
<feature type="compositionally biased region" description="Polar residues" evidence="11">
    <location>
        <begin position="946"/>
        <end position="955"/>
    </location>
</feature>
<keyword evidence="5" id="KW-0732">Signal</keyword>
<feature type="domain" description="CCHC-type" evidence="13">
    <location>
        <begin position="594"/>
        <end position="607"/>
    </location>
</feature>
<feature type="transmembrane region" description="Helical" evidence="12">
    <location>
        <begin position="1194"/>
        <end position="1220"/>
    </location>
</feature>
<keyword evidence="15" id="KW-1185">Reference proteome</keyword>
<organism evidence="14 15">
    <name type="scientific">Linum tenue</name>
    <dbReference type="NCBI Taxonomy" id="586396"/>
    <lineage>
        <taxon>Eukaryota</taxon>
        <taxon>Viridiplantae</taxon>
        <taxon>Streptophyta</taxon>
        <taxon>Embryophyta</taxon>
        <taxon>Tracheophyta</taxon>
        <taxon>Spermatophyta</taxon>
        <taxon>Magnoliopsida</taxon>
        <taxon>eudicotyledons</taxon>
        <taxon>Gunneridae</taxon>
        <taxon>Pentapetalae</taxon>
        <taxon>rosids</taxon>
        <taxon>fabids</taxon>
        <taxon>Malpighiales</taxon>
        <taxon>Linaceae</taxon>
        <taxon>Linum</taxon>
    </lineage>
</organism>
<dbReference type="InterPro" id="IPR025558">
    <property type="entry name" value="DUF4283"/>
</dbReference>
<dbReference type="InterPro" id="IPR036259">
    <property type="entry name" value="MFS_trans_sf"/>
</dbReference>
<feature type="region of interest" description="Disordered" evidence="11">
    <location>
        <begin position="206"/>
        <end position="228"/>
    </location>
</feature>
<evidence type="ECO:0000256" key="3">
    <source>
        <dbReference type="ARBA" id="ARBA00005227"/>
    </source>
</evidence>
<dbReference type="PROSITE" id="PS50158">
    <property type="entry name" value="ZF_CCHC"/>
    <property type="match status" value="1"/>
</dbReference>
<evidence type="ECO:0000256" key="10">
    <source>
        <dbReference type="PROSITE-ProRule" id="PRU00047"/>
    </source>
</evidence>
<evidence type="ECO:0000256" key="1">
    <source>
        <dbReference type="ARBA" id="ARBA00004337"/>
    </source>
</evidence>